<keyword evidence="11" id="KW-0472">Membrane</keyword>
<dbReference type="InterPro" id="IPR027417">
    <property type="entry name" value="P-loop_NTPase"/>
</dbReference>
<evidence type="ECO:0000313" key="16">
    <source>
        <dbReference type="Proteomes" id="UP001474421"/>
    </source>
</evidence>
<dbReference type="CDD" id="cd09912">
    <property type="entry name" value="DLP_2"/>
    <property type="match status" value="1"/>
</dbReference>
<name>A0AAW1BGX8_CROAD</name>
<dbReference type="InterPro" id="IPR027094">
    <property type="entry name" value="Mitofusin_fam"/>
</dbReference>
<dbReference type="Gene3D" id="3.40.50.300">
    <property type="entry name" value="P-loop containing nucleotide triphosphate hydrolases"/>
    <property type="match status" value="1"/>
</dbReference>
<evidence type="ECO:0000256" key="7">
    <source>
        <dbReference type="ARBA" id="ARBA00022989"/>
    </source>
</evidence>
<dbReference type="PANTHER" id="PTHR10465">
    <property type="entry name" value="TRANSMEMBRANE GTPASE FZO1"/>
    <property type="match status" value="1"/>
</dbReference>
<keyword evidence="16" id="KW-1185">Reference proteome</keyword>
<feature type="domain" description="Dynamin-type G" evidence="14">
    <location>
        <begin position="105"/>
        <end position="354"/>
    </location>
</feature>
<dbReference type="PANTHER" id="PTHR10465:SF2">
    <property type="entry name" value="MITOFUSIN-1"/>
    <property type="match status" value="1"/>
</dbReference>
<dbReference type="FunFam" id="1.20.5.110:FF:000012">
    <property type="entry name" value="Mitofusin 2"/>
    <property type="match status" value="1"/>
</dbReference>
<feature type="region of interest" description="Disordered" evidence="13">
    <location>
        <begin position="1"/>
        <end position="23"/>
    </location>
</feature>
<evidence type="ECO:0000256" key="8">
    <source>
        <dbReference type="ARBA" id="ARBA00023054"/>
    </source>
</evidence>
<dbReference type="EMBL" id="JAOTOJ010000005">
    <property type="protein sequence ID" value="KAK9401329.1"/>
    <property type="molecule type" value="Genomic_DNA"/>
</dbReference>
<evidence type="ECO:0000256" key="13">
    <source>
        <dbReference type="SAM" id="MobiDB-lite"/>
    </source>
</evidence>
<evidence type="ECO:0000256" key="3">
    <source>
        <dbReference type="ARBA" id="ARBA00022741"/>
    </source>
</evidence>
<dbReference type="InterPro" id="IPR045063">
    <property type="entry name" value="Dynamin_N"/>
</dbReference>
<keyword evidence="6" id="KW-0832">Ubl conjugation</keyword>
<keyword evidence="2" id="KW-0812">Transmembrane</keyword>
<dbReference type="AlphaFoldDB" id="A0AAW1BGX8"/>
<dbReference type="GO" id="GO:0005525">
    <property type="term" value="F:GTP binding"/>
    <property type="evidence" value="ECO:0007669"/>
    <property type="project" value="UniProtKB-KW"/>
</dbReference>
<evidence type="ECO:0000259" key="14">
    <source>
        <dbReference type="PROSITE" id="PS51718"/>
    </source>
</evidence>
<proteinExistence type="predicted"/>
<accession>A0AAW1BGX8</accession>
<comment type="subcellular location">
    <subcellularLocation>
        <location evidence="1">Mitochondrion outer membrane</location>
        <topology evidence="1">Multi-pass membrane protein</topology>
    </subcellularLocation>
</comment>
<reference evidence="15 16" key="1">
    <citation type="journal article" date="2024" name="Proc. Natl. Acad. Sci. U.S.A.">
        <title>The genetic regulatory architecture and epigenomic basis for age-related changes in rattlesnake venom.</title>
        <authorList>
            <person name="Hogan M.P."/>
            <person name="Holding M.L."/>
            <person name="Nystrom G.S."/>
            <person name="Colston T.J."/>
            <person name="Bartlett D.A."/>
            <person name="Mason A.J."/>
            <person name="Ellsworth S.A."/>
            <person name="Rautsaw R.M."/>
            <person name="Lawrence K.C."/>
            <person name="Strickland J.L."/>
            <person name="He B."/>
            <person name="Fraser P."/>
            <person name="Margres M.J."/>
            <person name="Gilbert D.M."/>
            <person name="Gibbs H.L."/>
            <person name="Parkinson C.L."/>
            <person name="Rokyta D.R."/>
        </authorList>
    </citation>
    <scope>NUCLEOTIDE SEQUENCE [LARGE SCALE GENOMIC DNA]</scope>
    <source>
        <strain evidence="15">DRR0105</strain>
    </source>
</reference>
<comment type="caution">
    <text evidence="15">The sequence shown here is derived from an EMBL/GenBank/DDBJ whole genome shotgun (WGS) entry which is preliminary data.</text>
</comment>
<keyword evidence="5" id="KW-0378">Hydrolase</keyword>
<gene>
    <name evidence="15" type="ORF">NXF25_012043</name>
</gene>
<dbReference type="GO" id="GO:0008053">
    <property type="term" value="P:mitochondrial fusion"/>
    <property type="evidence" value="ECO:0007669"/>
    <property type="project" value="InterPro"/>
</dbReference>
<feature type="coiled-coil region" evidence="12">
    <location>
        <begin position="721"/>
        <end position="758"/>
    </location>
</feature>
<evidence type="ECO:0000256" key="1">
    <source>
        <dbReference type="ARBA" id="ARBA00004374"/>
    </source>
</evidence>
<dbReference type="GO" id="GO:0051646">
    <property type="term" value="P:mitochondrion localization"/>
    <property type="evidence" value="ECO:0007669"/>
    <property type="project" value="TreeGrafter"/>
</dbReference>
<sequence>MKQSTAGVGEEAEGREPRACPAEIPAHPASSIMADSNTSPLKHFVLAKKTITAIFEELLNFVTEGANFVEETHRNPELECIATMDEFKKIQGYKNKLAVIGEVLARRHMKVAFFGRTSSGKSSVINAMLWDKVLPSGIGHTTNCFLSVEGTDGDKAYLMTEGSDEKKSVKTVNQLAHALHMDKDLEAGCLVHVFWPKTKCALLRDDLVLVDSPGTDVTTELDTWIDKFCLDADVFVLVANSESTLMNTEKQFFHKVNEKLSKPNIFILNNRWDASASEPEYMEDVRKQHMERCLTFLVDELRVVDRSEAQNRIFFVSAKEVLSARKHKAQGMPEGGGAIAEGFQTRFQEFQHFEKIFEECISQSAVKTKFEQHTIRAKQILETVKNIMDSVNVAAAHQRVHSMEEREDHRDRLDFVRNQLNLLTDEVKKKIKDVTEEVANKVSSAMTDEIRRLSVLVDEFNSDFHPSPQVLKLYKSELSKHLEEGLGRNLADRCSSEVNNSMHQSQQEIIENLQSLLPSEVQNKLHLLIPCRQFDLSYDLNCNTLCSDFQEDITFRFSLGWAALVSRFLGTQHAHRVLLSMAEPALAIPRSLASTPCTSAPSLTPESASQEELMVSLITNLASLTSRTSMTVLILGGLIWRTVGWKVISLSLSMYGVLYLYERFTWTAKAKERAFKQQFVNYATEKLQQIINLTSANCSHQVQQEMATTFARLCQQVDITETNLEKEIGRLSQKITQLEKIQNTSKHLRKKAVCLEDEFDGFSKDFLQKKKSGV</sequence>
<dbReference type="Gene3D" id="1.20.5.110">
    <property type="match status" value="1"/>
</dbReference>
<evidence type="ECO:0000256" key="2">
    <source>
        <dbReference type="ARBA" id="ARBA00022692"/>
    </source>
</evidence>
<dbReference type="GO" id="GO:0005741">
    <property type="term" value="C:mitochondrial outer membrane"/>
    <property type="evidence" value="ECO:0007669"/>
    <property type="project" value="UniProtKB-SubCell"/>
</dbReference>
<dbReference type="GO" id="GO:0003924">
    <property type="term" value="F:GTPase activity"/>
    <property type="evidence" value="ECO:0007669"/>
    <property type="project" value="InterPro"/>
</dbReference>
<evidence type="ECO:0000256" key="12">
    <source>
        <dbReference type="SAM" id="Coils"/>
    </source>
</evidence>
<evidence type="ECO:0000313" key="15">
    <source>
        <dbReference type="EMBL" id="KAK9401329.1"/>
    </source>
</evidence>
<evidence type="ECO:0000256" key="9">
    <source>
        <dbReference type="ARBA" id="ARBA00023128"/>
    </source>
</evidence>
<organism evidence="15 16">
    <name type="scientific">Crotalus adamanteus</name>
    <name type="common">Eastern diamondback rattlesnake</name>
    <dbReference type="NCBI Taxonomy" id="8729"/>
    <lineage>
        <taxon>Eukaryota</taxon>
        <taxon>Metazoa</taxon>
        <taxon>Chordata</taxon>
        <taxon>Craniata</taxon>
        <taxon>Vertebrata</taxon>
        <taxon>Euteleostomi</taxon>
        <taxon>Lepidosauria</taxon>
        <taxon>Squamata</taxon>
        <taxon>Bifurcata</taxon>
        <taxon>Unidentata</taxon>
        <taxon>Episquamata</taxon>
        <taxon>Toxicofera</taxon>
        <taxon>Serpentes</taxon>
        <taxon>Colubroidea</taxon>
        <taxon>Viperidae</taxon>
        <taxon>Crotalinae</taxon>
        <taxon>Crotalus</taxon>
    </lineage>
</organism>
<dbReference type="Pfam" id="PF00350">
    <property type="entry name" value="Dynamin_N"/>
    <property type="match status" value="1"/>
</dbReference>
<evidence type="ECO:0000256" key="6">
    <source>
        <dbReference type="ARBA" id="ARBA00022843"/>
    </source>
</evidence>
<dbReference type="InterPro" id="IPR030381">
    <property type="entry name" value="G_DYNAMIN_dom"/>
</dbReference>
<keyword evidence="8 12" id="KW-0175">Coiled coil</keyword>
<keyword evidence="10" id="KW-0342">GTP-binding</keyword>
<keyword evidence="9" id="KW-0496">Mitochondrion</keyword>
<keyword evidence="3" id="KW-0547">Nucleotide-binding</keyword>
<dbReference type="InterPro" id="IPR006884">
    <property type="entry name" value="Fzo/mitofusin_HR2"/>
</dbReference>
<keyword evidence="4" id="KW-1000">Mitochondrion outer membrane</keyword>
<dbReference type="FunFam" id="3.40.50.300:FF:000214">
    <property type="entry name" value="Mitofusin 2"/>
    <property type="match status" value="1"/>
</dbReference>
<dbReference type="SUPFAM" id="SSF52540">
    <property type="entry name" value="P-loop containing nucleoside triphosphate hydrolases"/>
    <property type="match status" value="1"/>
</dbReference>
<evidence type="ECO:0000256" key="4">
    <source>
        <dbReference type="ARBA" id="ARBA00022787"/>
    </source>
</evidence>
<evidence type="ECO:0000256" key="5">
    <source>
        <dbReference type="ARBA" id="ARBA00022801"/>
    </source>
</evidence>
<dbReference type="Proteomes" id="UP001474421">
    <property type="component" value="Unassembled WGS sequence"/>
</dbReference>
<dbReference type="PROSITE" id="PS51718">
    <property type="entry name" value="G_DYNAMIN_2"/>
    <property type="match status" value="1"/>
</dbReference>
<protein>
    <submittedName>
        <fullName evidence="15">Mitofusin-1</fullName>
    </submittedName>
</protein>
<dbReference type="Pfam" id="PF04799">
    <property type="entry name" value="Fzo_mitofusin"/>
    <property type="match status" value="1"/>
</dbReference>
<feature type="coiled-coil region" evidence="12">
    <location>
        <begin position="406"/>
        <end position="437"/>
    </location>
</feature>
<dbReference type="SUPFAM" id="SSF111479">
    <property type="entry name" value="Fzo-like conserved region"/>
    <property type="match status" value="1"/>
</dbReference>
<evidence type="ECO:0000256" key="11">
    <source>
        <dbReference type="ARBA" id="ARBA00023136"/>
    </source>
</evidence>
<keyword evidence="7" id="KW-1133">Transmembrane helix</keyword>
<evidence type="ECO:0000256" key="10">
    <source>
        <dbReference type="ARBA" id="ARBA00023134"/>
    </source>
</evidence>